<evidence type="ECO:0008006" key="3">
    <source>
        <dbReference type="Google" id="ProtNLM"/>
    </source>
</evidence>
<accession>A0A830F556</accession>
<proteinExistence type="predicted"/>
<name>A0A830F556_9EURY</name>
<dbReference type="Gene3D" id="3.60.15.10">
    <property type="entry name" value="Ribonuclease Z/Hydroxyacylglutathione hydrolase-like"/>
    <property type="match status" value="1"/>
</dbReference>
<protein>
    <recommendedName>
        <fullName evidence="3">Metallo-beta-lactamase superfamily protein</fullName>
    </recommendedName>
</protein>
<dbReference type="EMBL" id="BMPF01000001">
    <property type="protein sequence ID" value="GGL21941.1"/>
    <property type="molecule type" value="Genomic_DNA"/>
</dbReference>
<gene>
    <name evidence="1" type="ORF">GCM10009037_01630</name>
</gene>
<reference evidence="1 2" key="1">
    <citation type="journal article" date="2019" name="Int. J. Syst. Evol. Microbiol.">
        <title>The Global Catalogue of Microorganisms (GCM) 10K type strain sequencing project: providing services to taxonomists for standard genome sequencing and annotation.</title>
        <authorList>
            <consortium name="The Broad Institute Genomics Platform"/>
            <consortium name="The Broad Institute Genome Sequencing Center for Infectious Disease"/>
            <person name="Wu L."/>
            <person name="Ma J."/>
        </authorList>
    </citation>
    <scope>NUCLEOTIDE SEQUENCE [LARGE SCALE GENOMIC DNA]</scope>
    <source>
        <strain evidence="1 2">JCM 19585</strain>
    </source>
</reference>
<comment type="caution">
    <text evidence="1">The sequence shown here is derived from an EMBL/GenBank/DDBJ whole genome shotgun (WGS) entry which is preliminary data.</text>
</comment>
<dbReference type="InterPro" id="IPR036866">
    <property type="entry name" value="RibonucZ/Hydroxyglut_hydro"/>
</dbReference>
<sequence>MPMRADDPADELEEHGQFAGGTTWLAHPEEAMARASHILDTDAGILLVDPVDAPGLDELVSEFGDVAGVVLLLDRHERDCTAVATRHDVPVYRPSFLTRDVGVQTDPFSGTLPGTDYSLIRVLDTPVWNEAALFDGETLVVPEAVGTAEFFRGTDERLGVHPALRLTPPSALRGLRPERVLVGHGTPVHEAATDSLRYALAHSRRNAPGVFAKGLLSALR</sequence>
<evidence type="ECO:0000313" key="2">
    <source>
        <dbReference type="Proteomes" id="UP000628840"/>
    </source>
</evidence>
<keyword evidence="2" id="KW-1185">Reference proteome</keyword>
<evidence type="ECO:0000313" key="1">
    <source>
        <dbReference type="EMBL" id="GGL21941.1"/>
    </source>
</evidence>
<dbReference type="AlphaFoldDB" id="A0A830F556"/>
<organism evidence="1 2">
    <name type="scientific">Halarchaeum grantii</name>
    <dbReference type="NCBI Taxonomy" id="1193105"/>
    <lineage>
        <taxon>Archaea</taxon>
        <taxon>Methanobacteriati</taxon>
        <taxon>Methanobacteriota</taxon>
        <taxon>Stenosarchaea group</taxon>
        <taxon>Halobacteria</taxon>
        <taxon>Halobacteriales</taxon>
        <taxon>Halobacteriaceae</taxon>
    </lineage>
</organism>
<dbReference type="Proteomes" id="UP000628840">
    <property type="component" value="Unassembled WGS sequence"/>
</dbReference>